<dbReference type="Proteomes" id="UP001190700">
    <property type="component" value="Unassembled WGS sequence"/>
</dbReference>
<feature type="region of interest" description="Disordered" evidence="1">
    <location>
        <begin position="1"/>
        <end position="48"/>
    </location>
</feature>
<evidence type="ECO:0000313" key="3">
    <source>
        <dbReference type="Proteomes" id="UP001190700"/>
    </source>
</evidence>
<dbReference type="AlphaFoldDB" id="A0AAE0FFV7"/>
<reference evidence="2 3" key="1">
    <citation type="journal article" date="2015" name="Genome Biol. Evol.">
        <title>Comparative Genomics of a Bacterivorous Green Alga Reveals Evolutionary Causalities and Consequences of Phago-Mixotrophic Mode of Nutrition.</title>
        <authorList>
            <person name="Burns J.A."/>
            <person name="Paasch A."/>
            <person name="Narechania A."/>
            <person name="Kim E."/>
        </authorList>
    </citation>
    <scope>NUCLEOTIDE SEQUENCE [LARGE SCALE GENOMIC DNA]</scope>
    <source>
        <strain evidence="2 3">PLY_AMNH</strain>
    </source>
</reference>
<organism evidence="2 3">
    <name type="scientific">Cymbomonas tetramitiformis</name>
    <dbReference type="NCBI Taxonomy" id="36881"/>
    <lineage>
        <taxon>Eukaryota</taxon>
        <taxon>Viridiplantae</taxon>
        <taxon>Chlorophyta</taxon>
        <taxon>Pyramimonadophyceae</taxon>
        <taxon>Pyramimonadales</taxon>
        <taxon>Pyramimonadaceae</taxon>
        <taxon>Cymbomonas</taxon>
    </lineage>
</organism>
<feature type="non-terminal residue" evidence="2">
    <location>
        <position position="414"/>
    </location>
</feature>
<dbReference type="EMBL" id="LGRX02019126">
    <property type="protein sequence ID" value="KAK3258953.1"/>
    <property type="molecule type" value="Genomic_DNA"/>
</dbReference>
<evidence type="ECO:0000313" key="2">
    <source>
        <dbReference type="EMBL" id="KAK3258953.1"/>
    </source>
</evidence>
<gene>
    <name evidence="2" type="ORF">CYMTET_32026</name>
</gene>
<evidence type="ECO:0000256" key="1">
    <source>
        <dbReference type="SAM" id="MobiDB-lite"/>
    </source>
</evidence>
<protein>
    <submittedName>
        <fullName evidence="2">Uncharacterized protein</fullName>
    </submittedName>
</protein>
<keyword evidence="3" id="KW-1185">Reference proteome</keyword>
<name>A0AAE0FFV7_9CHLO</name>
<feature type="region of interest" description="Disordered" evidence="1">
    <location>
        <begin position="250"/>
        <end position="277"/>
    </location>
</feature>
<proteinExistence type="predicted"/>
<accession>A0AAE0FFV7</accession>
<feature type="region of interest" description="Disordered" evidence="1">
    <location>
        <begin position="293"/>
        <end position="331"/>
    </location>
</feature>
<feature type="non-terminal residue" evidence="2">
    <location>
        <position position="1"/>
    </location>
</feature>
<sequence>NAGHPMLTPPESPMAEQSERGGGASTRDMEEESAEASEGSPSSALVEPGQARRDIAKQRMQQRLGSILAVARILPREIRREVERELRDEVNKLEGVGLENTPEGLTKSRFLSSRKKRILAIKLMAVAFLVTLLKRVQDLRSSEHLCQILGLPFTKLHLFLPLSEMKTLCAASDSMISLLTSSSLPISASKPADSPTPKPSHNVSQANLFYSTASAVCESFTDAPAPPKSLKDGKRQGLISARTGAQHLVADKRGEEAGPDAVAAGGSPAGKPNSKRQGVINANANLKARSAHRLTPSPVNDGANLQDASASAKQVIPVGKANSQRKRRGGLMYEEERVTLEVTSDQTQHRCSMTSIEHLSMRGHIESRKTTHSEMMDRIRDDWEDSIRPPIERMIGTSLVLAFLDLHTIIAPEQ</sequence>
<comment type="caution">
    <text evidence="2">The sequence shown here is derived from an EMBL/GenBank/DDBJ whole genome shotgun (WGS) entry which is preliminary data.</text>
</comment>